<comment type="caution">
    <text evidence="1">The sequence shown here is derived from an EMBL/GenBank/DDBJ whole genome shotgun (WGS) entry which is preliminary data.</text>
</comment>
<sequence>MLDRFPVELFYMIKDHIPEVDLRTHVCFAQVLGCASKTVYTDAYWERACVRFGLTISSDEDVANVSWRDFVYDIIRRDGFCAHPHCGVRRLEQNYREMNKLYMKEYTRPYLAHVLEGANPGAFGGYVATNILFANLNFSQEPHTLPIEDGFLHTHGAPREQPERSSPLSRHPIACQSFATFPPTGSAHLSTLSGIPIVRNASGVTVWDVYTAVQSRLDATDSVYRLNEYLRFVDYRKALSNRVDDITELLNRLNTLRDFFHFFRWEGLYYAGQDTEGVARFAFGFKTVRRLIRGAPEPQLIA</sequence>
<organism evidence="1 2">
    <name type="scientific">Antrodiella citrinella</name>
    <dbReference type="NCBI Taxonomy" id="2447956"/>
    <lineage>
        <taxon>Eukaryota</taxon>
        <taxon>Fungi</taxon>
        <taxon>Dikarya</taxon>
        <taxon>Basidiomycota</taxon>
        <taxon>Agaricomycotina</taxon>
        <taxon>Agaricomycetes</taxon>
        <taxon>Polyporales</taxon>
        <taxon>Steccherinaceae</taxon>
        <taxon>Antrodiella</taxon>
    </lineage>
</organism>
<reference evidence="1 2" key="1">
    <citation type="submission" date="2019-02" db="EMBL/GenBank/DDBJ databases">
        <title>Genome sequencing of the rare red list fungi Antrodiella citrinella (Flaviporus citrinellus).</title>
        <authorList>
            <person name="Buettner E."/>
            <person name="Kellner H."/>
        </authorList>
    </citation>
    <scope>NUCLEOTIDE SEQUENCE [LARGE SCALE GENOMIC DNA]</scope>
    <source>
        <strain evidence="1 2">DSM 108506</strain>
    </source>
</reference>
<evidence type="ECO:0000313" key="2">
    <source>
        <dbReference type="Proteomes" id="UP000308730"/>
    </source>
</evidence>
<dbReference type="EMBL" id="SGPM01000081">
    <property type="protein sequence ID" value="THH30444.1"/>
    <property type="molecule type" value="Genomic_DNA"/>
</dbReference>
<proteinExistence type="predicted"/>
<dbReference type="AlphaFoldDB" id="A0A4S4MVR6"/>
<dbReference type="Proteomes" id="UP000308730">
    <property type="component" value="Unassembled WGS sequence"/>
</dbReference>
<gene>
    <name evidence="1" type="ORF">EUX98_g3740</name>
</gene>
<keyword evidence="2" id="KW-1185">Reference proteome</keyword>
<evidence type="ECO:0000313" key="1">
    <source>
        <dbReference type="EMBL" id="THH30444.1"/>
    </source>
</evidence>
<name>A0A4S4MVR6_9APHY</name>
<protein>
    <submittedName>
        <fullName evidence="1">Uncharacterized protein</fullName>
    </submittedName>
</protein>
<dbReference type="OrthoDB" id="2803395at2759"/>
<accession>A0A4S4MVR6</accession>